<name>A0A0H5RBJ5_9EUKA</name>
<dbReference type="AlphaFoldDB" id="A0A0H5RBJ5"/>
<accession>A0A0H5RBJ5</accession>
<dbReference type="EMBL" id="HACM01011148">
    <property type="protein sequence ID" value="CRZ11590.1"/>
    <property type="molecule type" value="Transcribed_RNA"/>
</dbReference>
<evidence type="ECO:0000313" key="2">
    <source>
        <dbReference type="EMBL" id="CRZ11590.1"/>
    </source>
</evidence>
<sequence>MSSSTRTPLRSIQTPVAQNHSRSFTSSGKENQIQVVPNQVVVEKESSIFAKFDKPRRGVTDAEQQWHRQNGDLARNITRLTKHIQLVQNDNNLLRHRITGSENVARARQMQMAEDEAALTEAENIRQTLMSALERLRSIELTLNKED</sequence>
<feature type="region of interest" description="Disordered" evidence="1">
    <location>
        <begin position="1"/>
        <end position="31"/>
    </location>
</feature>
<feature type="compositionally biased region" description="Polar residues" evidence="1">
    <location>
        <begin position="1"/>
        <end position="30"/>
    </location>
</feature>
<organism evidence="2">
    <name type="scientific">Spongospora subterranea</name>
    <dbReference type="NCBI Taxonomy" id="70186"/>
    <lineage>
        <taxon>Eukaryota</taxon>
        <taxon>Sar</taxon>
        <taxon>Rhizaria</taxon>
        <taxon>Endomyxa</taxon>
        <taxon>Phytomyxea</taxon>
        <taxon>Plasmodiophorida</taxon>
        <taxon>Plasmodiophoridae</taxon>
        <taxon>Spongospora</taxon>
    </lineage>
</organism>
<protein>
    <submittedName>
        <fullName evidence="2">Uncharacterized protein</fullName>
    </submittedName>
</protein>
<evidence type="ECO:0000256" key="1">
    <source>
        <dbReference type="SAM" id="MobiDB-lite"/>
    </source>
</evidence>
<reference evidence="2" key="1">
    <citation type="submission" date="2015-04" db="EMBL/GenBank/DDBJ databases">
        <title>The genome sequence of the plant pathogenic Rhizarian Plasmodiophora brassicae reveals insights in its biotrophic life cycle and the origin of chitin synthesis.</title>
        <authorList>
            <person name="Schwelm A."/>
            <person name="Fogelqvist J."/>
            <person name="Knaust A."/>
            <person name="Julke S."/>
            <person name="Lilja T."/>
            <person name="Dhandapani V."/>
            <person name="Bonilla-Rosso G."/>
            <person name="Karlsson M."/>
            <person name="Shevchenko A."/>
            <person name="Choi S.R."/>
            <person name="Kim H.G."/>
            <person name="Park J.Y."/>
            <person name="Lim Y.P."/>
            <person name="Ludwig-Muller J."/>
            <person name="Dixelius C."/>
        </authorList>
    </citation>
    <scope>NUCLEOTIDE SEQUENCE</scope>
    <source>
        <tissue evidence="2">Potato root galls</tissue>
    </source>
</reference>
<proteinExistence type="predicted"/>